<dbReference type="AlphaFoldDB" id="A0A562RTA6"/>
<evidence type="ECO:0000313" key="2">
    <source>
        <dbReference type="Proteomes" id="UP000318307"/>
    </source>
</evidence>
<protein>
    <submittedName>
        <fullName evidence="1">Uncharacterized protein</fullName>
    </submittedName>
</protein>
<gene>
    <name evidence="1" type="ORF">LZ24_01717</name>
</gene>
<sequence length="70" mass="7529">MGGLALGSVSPAGRDLTFQVKVYGQGKKNQESNDMKEKNKGKNFDTGTGFFCLKGLTFLVNPSDTQKKVA</sequence>
<dbReference type="Proteomes" id="UP000318307">
    <property type="component" value="Unassembled WGS sequence"/>
</dbReference>
<evidence type="ECO:0000313" key="1">
    <source>
        <dbReference type="EMBL" id="TWI72309.1"/>
    </source>
</evidence>
<dbReference type="EMBL" id="VLLC01000011">
    <property type="protein sequence ID" value="TWI72309.1"/>
    <property type="molecule type" value="Genomic_DNA"/>
</dbReference>
<proteinExistence type="predicted"/>
<comment type="caution">
    <text evidence="1">The sequence shown here is derived from an EMBL/GenBank/DDBJ whole genome shotgun (WGS) entry which is preliminary data.</text>
</comment>
<organism evidence="1 2">
    <name type="scientific">Desulfobotulus alkaliphilus</name>
    <dbReference type="NCBI Taxonomy" id="622671"/>
    <lineage>
        <taxon>Bacteria</taxon>
        <taxon>Pseudomonadati</taxon>
        <taxon>Thermodesulfobacteriota</taxon>
        <taxon>Desulfobacteria</taxon>
        <taxon>Desulfobacterales</taxon>
        <taxon>Desulfobacteraceae</taxon>
        <taxon>Desulfobotulus</taxon>
    </lineage>
</organism>
<keyword evidence="2" id="KW-1185">Reference proteome</keyword>
<accession>A0A562RTA6</accession>
<reference evidence="1 2" key="1">
    <citation type="submission" date="2019-07" db="EMBL/GenBank/DDBJ databases">
        <title>Genome sequencing of 100 strains of the haloalkaliphilic chemolithoautotrophic sulfur-oxidizing bacterium Thioalkalivibrio.</title>
        <authorList>
            <person name="Muyzer G."/>
        </authorList>
    </citation>
    <scope>NUCLEOTIDE SEQUENCE [LARGE SCALE GENOMIC DNA]</scope>
    <source>
        <strain evidence="1 2">ASO4-4</strain>
    </source>
</reference>
<name>A0A562RTA6_9BACT</name>